<dbReference type="AlphaFoldDB" id="A0A5A7QUG2"/>
<reference evidence="3" key="1">
    <citation type="journal article" date="2019" name="Curr. Biol.">
        <title>Genome Sequence of Striga asiatica Provides Insight into the Evolution of Plant Parasitism.</title>
        <authorList>
            <person name="Yoshida S."/>
            <person name="Kim S."/>
            <person name="Wafula E.K."/>
            <person name="Tanskanen J."/>
            <person name="Kim Y.M."/>
            <person name="Honaas L."/>
            <person name="Yang Z."/>
            <person name="Spallek T."/>
            <person name="Conn C.E."/>
            <person name="Ichihashi Y."/>
            <person name="Cheong K."/>
            <person name="Cui S."/>
            <person name="Der J.P."/>
            <person name="Gundlach H."/>
            <person name="Jiao Y."/>
            <person name="Hori C."/>
            <person name="Ishida J.K."/>
            <person name="Kasahara H."/>
            <person name="Kiba T."/>
            <person name="Kim M.S."/>
            <person name="Koo N."/>
            <person name="Laohavisit A."/>
            <person name="Lee Y.H."/>
            <person name="Lumba S."/>
            <person name="McCourt P."/>
            <person name="Mortimer J.C."/>
            <person name="Mutuku J.M."/>
            <person name="Nomura T."/>
            <person name="Sasaki-Sekimoto Y."/>
            <person name="Seto Y."/>
            <person name="Wang Y."/>
            <person name="Wakatake T."/>
            <person name="Sakakibara H."/>
            <person name="Demura T."/>
            <person name="Yamaguchi S."/>
            <person name="Yoneyama K."/>
            <person name="Manabe R.I."/>
            <person name="Nelson D.C."/>
            <person name="Schulman A.H."/>
            <person name="Timko M.P."/>
            <person name="dePamphilis C.W."/>
            <person name="Choi D."/>
            <person name="Shirasu K."/>
        </authorList>
    </citation>
    <scope>NUCLEOTIDE SEQUENCE [LARGE SCALE GENOMIC DNA]</scope>
    <source>
        <strain evidence="3">cv. UVA1</strain>
    </source>
</reference>
<accession>A0A5A7QUG2</accession>
<evidence type="ECO:0000256" key="1">
    <source>
        <dbReference type="SAM" id="MobiDB-lite"/>
    </source>
</evidence>
<evidence type="ECO:0000313" key="3">
    <source>
        <dbReference type="Proteomes" id="UP000325081"/>
    </source>
</evidence>
<name>A0A5A7QUG2_STRAF</name>
<protein>
    <submittedName>
        <fullName evidence="2">ARM repeat superfamily protein</fullName>
    </submittedName>
</protein>
<evidence type="ECO:0000313" key="2">
    <source>
        <dbReference type="EMBL" id="GER48965.1"/>
    </source>
</evidence>
<dbReference type="EMBL" id="BKCP01008404">
    <property type="protein sequence ID" value="GER48965.1"/>
    <property type="molecule type" value="Genomic_DNA"/>
</dbReference>
<dbReference type="Proteomes" id="UP000325081">
    <property type="component" value="Unassembled WGS sequence"/>
</dbReference>
<feature type="region of interest" description="Disordered" evidence="1">
    <location>
        <begin position="24"/>
        <end position="81"/>
    </location>
</feature>
<comment type="caution">
    <text evidence="2">The sequence shown here is derived from an EMBL/GenBank/DDBJ whole genome shotgun (WGS) entry which is preliminary data.</text>
</comment>
<feature type="compositionally biased region" description="Basic and acidic residues" evidence="1">
    <location>
        <begin position="42"/>
        <end position="52"/>
    </location>
</feature>
<sequence>MRTKELSTHTSDGERTYTARREQLKSAQRLVQSTSTSTESSDTERKSRRQVELDSLESCQPMSQKDSGAKQNLGKTRQAEVPLRVVLPSIEITVQSFSNTDV</sequence>
<gene>
    <name evidence="2" type="ORF">STAS_26175</name>
</gene>
<keyword evidence="3" id="KW-1185">Reference proteome</keyword>
<organism evidence="2 3">
    <name type="scientific">Striga asiatica</name>
    <name type="common">Asiatic witchweed</name>
    <name type="synonym">Buchnera asiatica</name>
    <dbReference type="NCBI Taxonomy" id="4170"/>
    <lineage>
        <taxon>Eukaryota</taxon>
        <taxon>Viridiplantae</taxon>
        <taxon>Streptophyta</taxon>
        <taxon>Embryophyta</taxon>
        <taxon>Tracheophyta</taxon>
        <taxon>Spermatophyta</taxon>
        <taxon>Magnoliopsida</taxon>
        <taxon>eudicotyledons</taxon>
        <taxon>Gunneridae</taxon>
        <taxon>Pentapetalae</taxon>
        <taxon>asterids</taxon>
        <taxon>lamiids</taxon>
        <taxon>Lamiales</taxon>
        <taxon>Orobanchaceae</taxon>
        <taxon>Buchnereae</taxon>
        <taxon>Striga</taxon>
    </lineage>
</organism>
<feature type="compositionally biased region" description="Polar residues" evidence="1">
    <location>
        <begin position="57"/>
        <end position="75"/>
    </location>
</feature>
<proteinExistence type="predicted"/>